<keyword evidence="6" id="KW-1185">Reference proteome</keyword>
<feature type="chain" id="PRO_5046231977" evidence="3">
    <location>
        <begin position="21"/>
        <end position="377"/>
    </location>
</feature>
<dbReference type="RefSeq" id="WP_158372345.1">
    <property type="nucleotide sequence ID" value="NZ_JAOQJU010000048.1"/>
</dbReference>
<reference evidence="5 6" key="1">
    <citation type="journal article" date="2021" name="ISME Commun">
        <title>Automated analysis of genomic sequences facilitates high-throughput and comprehensive description of bacteria.</title>
        <authorList>
            <person name="Hitch T.C.A."/>
        </authorList>
    </citation>
    <scope>NUCLEOTIDE SEQUENCE [LARGE SCALE GENOMIC DNA]</scope>
    <source>
        <strain evidence="5 6">Sanger_03</strain>
    </source>
</reference>
<proteinExistence type="predicted"/>
<evidence type="ECO:0000256" key="2">
    <source>
        <dbReference type="SAM" id="MobiDB-lite"/>
    </source>
</evidence>
<dbReference type="Pfam" id="PF00395">
    <property type="entry name" value="SLH"/>
    <property type="match status" value="3"/>
</dbReference>
<sequence length="377" mass="41612">MKRKIGLLFVIMAWSFSVIAVSAASYADVNEGDWYEPYVQDVSEKGLMTGYENGYFGPADELTRGQFATIIWRMEGAQAVVYDGKYPDVSAGDFYAQAAKWAGDNGIITGYDSGYFGGNDSITREQVATILSRYANKTGKEVTKGNIYEFPDGNSVSAFAKDGVADAIGSGWIMGDNGLINPQGKVNRAVAATMISRYAAGSEMSNPSEPETPSEPEAGSRLNPLSAYDAYTTDIYSYGVYLGKFEIQLLDYKDGQEAWEYVSQNEYNSVPGESQEYIYVKYKITYLSGRDEVEATDVINYYSGFFNSEANYQLDNIDWAYDFEDVDGMVNVSLYPGGSATCSAAILVKTGNTPITYRLETGKSDFNRTFTWFTTKK</sequence>
<name>A0ABT2RSI3_9FIRM</name>
<evidence type="ECO:0000256" key="1">
    <source>
        <dbReference type="ARBA" id="ARBA00022737"/>
    </source>
</evidence>
<dbReference type="PANTHER" id="PTHR43308">
    <property type="entry name" value="OUTER MEMBRANE PROTEIN ALPHA-RELATED"/>
    <property type="match status" value="1"/>
</dbReference>
<comment type="caution">
    <text evidence="5">The sequence shown here is derived from an EMBL/GenBank/DDBJ whole genome shotgun (WGS) entry which is preliminary data.</text>
</comment>
<evidence type="ECO:0000259" key="4">
    <source>
        <dbReference type="PROSITE" id="PS51272"/>
    </source>
</evidence>
<feature type="region of interest" description="Disordered" evidence="2">
    <location>
        <begin position="201"/>
        <end position="222"/>
    </location>
</feature>
<keyword evidence="1" id="KW-0677">Repeat</keyword>
<gene>
    <name evidence="5" type="ORF">OCV99_17790</name>
</gene>
<evidence type="ECO:0000313" key="6">
    <source>
        <dbReference type="Proteomes" id="UP001652431"/>
    </source>
</evidence>
<evidence type="ECO:0000256" key="3">
    <source>
        <dbReference type="SAM" id="SignalP"/>
    </source>
</evidence>
<feature type="domain" description="SLH" evidence="4">
    <location>
        <begin position="86"/>
        <end position="145"/>
    </location>
</feature>
<dbReference type="InterPro" id="IPR051465">
    <property type="entry name" value="Cell_Envelope_Struct_Comp"/>
</dbReference>
<feature type="compositionally biased region" description="Low complexity" evidence="2">
    <location>
        <begin position="202"/>
        <end position="217"/>
    </location>
</feature>
<dbReference type="Proteomes" id="UP001652431">
    <property type="component" value="Unassembled WGS sequence"/>
</dbReference>
<dbReference type="EMBL" id="JAOQJU010000048">
    <property type="protein sequence ID" value="MCU6688348.1"/>
    <property type="molecule type" value="Genomic_DNA"/>
</dbReference>
<accession>A0ABT2RSI3</accession>
<dbReference type="PROSITE" id="PS51272">
    <property type="entry name" value="SLH"/>
    <property type="match status" value="3"/>
</dbReference>
<dbReference type="PANTHER" id="PTHR43308:SF5">
    <property type="entry name" value="S-LAYER PROTEIN _ PEPTIDOGLYCAN ENDO-BETA-N-ACETYLGLUCOSAMINIDASE"/>
    <property type="match status" value="1"/>
</dbReference>
<feature type="domain" description="SLH" evidence="4">
    <location>
        <begin position="147"/>
        <end position="209"/>
    </location>
</feature>
<dbReference type="InterPro" id="IPR001119">
    <property type="entry name" value="SLH_dom"/>
</dbReference>
<keyword evidence="3" id="KW-0732">Signal</keyword>
<feature type="signal peptide" evidence="3">
    <location>
        <begin position="1"/>
        <end position="20"/>
    </location>
</feature>
<organism evidence="5 6">
    <name type="scientific">Dorea acetigenes</name>
    <dbReference type="NCBI Taxonomy" id="2981787"/>
    <lineage>
        <taxon>Bacteria</taxon>
        <taxon>Bacillati</taxon>
        <taxon>Bacillota</taxon>
        <taxon>Clostridia</taxon>
        <taxon>Lachnospirales</taxon>
        <taxon>Lachnospiraceae</taxon>
        <taxon>Dorea</taxon>
    </lineage>
</organism>
<feature type="domain" description="SLH" evidence="4">
    <location>
        <begin position="22"/>
        <end position="85"/>
    </location>
</feature>
<evidence type="ECO:0000313" key="5">
    <source>
        <dbReference type="EMBL" id="MCU6688348.1"/>
    </source>
</evidence>
<protein>
    <submittedName>
        <fullName evidence="5">S-layer homology domain-containing protein</fullName>
    </submittedName>
</protein>